<comment type="caution">
    <text evidence="1">The sequence shown here is derived from an EMBL/GenBank/DDBJ whole genome shotgun (WGS) entry which is preliminary data.</text>
</comment>
<proteinExistence type="predicted"/>
<gene>
    <name evidence="1" type="ORF">ECRASSUSDP1_LOCUS22925</name>
</gene>
<reference evidence="1" key="1">
    <citation type="submission" date="2023-07" db="EMBL/GenBank/DDBJ databases">
        <authorList>
            <consortium name="AG Swart"/>
            <person name="Singh M."/>
            <person name="Singh A."/>
            <person name="Seah K."/>
            <person name="Emmerich C."/>
        </authorList>
    </citation>
    <scope>NUCLEOTIDE SEQUENCE</scope>
    <source>
        <strain evidence="1">DP1</strain>
    </source>
</reference>
<sequence>MFVKCKFGRWRNVLAKPKVWAGRSRLLEGSSQRSYSRYASDYTLRYNAGALGLDIKEARAAEANPLKTLYHEKILRDLSEIQRLQRLRVQNEPQKVVNIKGLYPKIVMTGKCDDKTSDGIHSDNVNFTEPNEDLISEEEAIKIIYELRNTKKRL</sequence>
<dbReference type="EMBL" id="CAMPGE010023542">
    <property type="protein sequence ID" value="CAI2381469.1"/>
    <property type="molecule type" value="Genomic_DNA"/>
</dbReference>
<protein>
    <submittedName>
        <fullName evidence="1">Uncharacterized protein</fullName>
    </submittedName>
</protein>
<accession>A0AAD2D528</accession>
<evidence type="ECO:0000313" key="2">
    <source>
        <dbReference type="Proteomes" id="UP001295684"/>
    </source>
</evidence>
<dbReference type="AlphaFoldDB" id="A0AAD2D528"/>
<name>A0AAD2D528_EUPCR</name>
<keyword evidence="2" id="KW-1185">Reference proteome</keyword>
<evidence type="ECO:0000313" key="1">
    <source>
        <dbReference type="EMBL" id="CAI2381469.1"/>
    </source>
</evidence>
<dbReference type="Proteomes" id="UP001295684">
    <property type="component" value="Unassembled WGS sequence"/>
</dbReference>
<organism evidence="1 2">
    <name type="scientific">Euplotes crassus</name>
    <dbReference type="NCBI Taxonomy" id="5936"/>
    <lineage>
        <taxon>Eukaryota</taxon>
        <taxon>Sar</taxon>
        <taxon>Alveolata</taxon>
        <taxon>Ciliophora</taxon>
        <taxon>Intramacronucleata</taxon>
        <taxon>Spirotrichea</taxon>
        <taxon>Hypotrichia</taxon>
        <taxon>Euplotida</taxon>
        <taxon>Euplotidae</taxon>
        <taxon>Moneuplotes</taxon>
    </lineage>
</organism>